<comment type="caution">
    <text evidence="2">The sequence shown here is derived from an EMBL/GenBank/DDBJ whole genome shotgun (WGS) entry which is preliminary data.</text>
</comment>
<reference evidence="2 3" key="1">
    <citation type="journal article" date="2012" name="J. Bacteriol.">
        <title>Draft Genome Sequence of the Purple Photosynthetic Bacterium Phaeospirillum molischianum DSM120, a Particularly Versatile Bacterium.</title>
        <authorList>
            <person name="Duquesne K."/>
            <person name="Prima V."/>
            <person name="Ji B."/>
            <person name="Rouy Z."/>
            <person name="Medigue C."/>
            <person name="Talla E."/>
            <person name="Sturgis J.N."/>
        </authorList>
    </citation>
    <scope>NUCLEOTIDE SEQUENCE [LARGE SCALE GENOMIC DNA]</scope>
    <source>
        <strain evidence="3">DSM120</strain>
    </source>
</reference>
<gene>
    <name evidence="2" type="ORF">PHAMO_180140</name>
</gene>
<evidence type="ECO:0000256" key="1">
    <source>
        <dbReference type="SAM" id="Phobius"/>
    </source>
</evidence>
<keyword evidence="1" id="KW-0812">Transmembrane</keyword>
<evidence type="ECO:0000313" key="3">
    <source>
        <dbReference type="Proteomes" id="UP000004169"/>
    </source>
</evidence>
<dbReference type="EMBL" id="CAHP01000010">
    <property type="protein sequence ID" value="CCG40171.1"/>
    <property type="molecule type" value="Genomic_DNA"/>
</dbReference>
<accession>H8FP83</accession>
<dbReference type="AlphaFoldDB" id="H8FP83"/>
<evidence type="ECO:0000313" key="2">
    <source>
        <dbReference type="EMBL" id="CCG40171.1"/>
    </source>
</evidence>
<protein>
    <recommendedName>
        <fullName evidence="4">Holin of 3TMs, for gene-transfer release</fullName>
    </recommendedName>
</protein>
<keyword evidence="3" id="KW-1185">Reference proteome</keyword>
<evidence type="ECO:0008006" key="4">
    <source>
        <dbReference type="Google" id="ProtNLM"/>
    </source>
</evidence>
<dbReference type="RefSeq" id="WP_002726203.1">
    <property type="nucleotide sequence ID" value="NZ_CAHP01000010.1"/>
</dbReference>
<feature type="transmembrane region" description="Helical" evidence="1">
    <location>
        <begin position="57"/>
        <end position="76"/>
    </location>
</feature>
<dbReference type="eggNOG" id="ENOG5033XB1">
    <property type="taxonomic scope" value="Bacteria"/>
</dbReference>
<keyword evidence="1" id="KW-0472">Membrane</keyword>
<dbReference type="STRING" id="1150626.PHAMO_180140"/>
<organism evidence="2 3">
    <name type="scientific">Magnetospirillum molischianum DSM 120</name>
    <dbReference type="NCBI Taxonomy" id="1150626"/>
    <lineage>
        <taxon>Bacteria</taxon>
        <taxon>Pseudomonadati</taxon>
        <taxon>Pseudomonadota</taxon>
        <taxon>Alphaproteobacteria</taxon>
        <taxon>Rhodospirillales</taxon>
        <taxon>Rhodospirillaceae</taxon>
        <taxon>Magnetospirillum</taxon>
    </lineage>
</organism>
<name>H8FP83_MAGML</name>
<dbReference type="Proteomes" id="UP000004169">
    <property type="component" value="Unassembled WGS sequence"/>
</dbReference>
<sequence>MAIPIIDNLLGIGKVVADRLIPDRNKAADQEHERAIKQIDVTAEGERARNYFTPRAIVMYAMAFAVIYGVVLRPFAVAFGVPLPEVDISAPMRLLLGLLGLEFTG</sequence>
<dbReference type="OrthoDB" id="7369052at2"/>
<proteinExistence type="predicted"/>
<keyword evidence="1" id="KW-1133">Transmembrane helix</keyword>